<dbReference type="InterPro" id="IPR036412">
    <property type="entry name" value="HAD-like_sf"/>
</dbReference>
<feature type="transmembrane region" description="Helical" evidence="12">
    <location>
        <begin position="811"/>
        <end position="832"/>
    </location>
</feature>
<evidence type="ECO:0000256" key="4">
    <source>
        <dbReference type="ARBA" id="ARBA00022692"/>
    </source>
</evidence>
<dbReference type="Gene3D" id="3.40.50.1000">
    <property type="entry name" value="HAD superfamily/HAD-like"/>
    <property type="match status" value="1"/>
</dbReference>
<keyword evidence="10 12" id="KW-0472">Membrane</keyword>
<feature type="transmembrane region" description="Helical" evidence="12">
    <location>
        <begin position="64"/>
        <end position="86"/>
    </location>
</feature>
<feature type="transmembrane region" description="Helical" evidence="12">
    <location>
        <begin position="732"/>
        <end position="752"/>
    </location>
</feature>
<dbReference type="InterPro" id="IPR059000">
    <property type="entry name" value="ATPase_P-type_domA"/>
</dbReference>
<keyword evidence="9 12" id="KW-1133">Transmembrane helix</keyword>
<dbReference type="SUPFAM" id="SSF81660">
    <property type="entry name" value="Metal cation-transporting ATPase, ATP-binding domain N"/>
    <property type="match status" value="1"/>
</dbReference>
<dbReference type="PANTHER" id="PTHR42861">
    <property type="entry name" value="CALCIUM-TRANSPORTING ATPASE"/>
    <property type="match status" value="1"/>
</dbReference>
<feature type="transmembrane region" description="Helical" evidence="12">
    <location>
        <begin position="286"/>
        <end position="310"/>
    </location>
</feature>
<dbReference type="PRINTS" id="PR00119">
    <property type="entry name" value="CATATPASE"/>
</dbReference>
<sequence length="948" mass="101075">MSTTSIAPATTFETSHSQSAVEVLSILGSDARLGLTESEVKQRQDIYGPNALTDRPAVPLWRQFVAQLQEIVVGLLLVAAVIAALLGEWIDTGAILAIVVLNSVLGVFQQRKAERALGALQKLSAPTAKVFRDGQLCNVAARDLVPGDRIEVEAGDHVPADARLVDGFGLQSSEAALTGESTPIDKDPSAVLAPETPLGDRRNMLFQGSVIATGKAGAVVVATGMETELGRIAQLLARQNTEQTPLQRRLAALGRGLVLLCVALVGIIFALQLARGGQFLETLHLAVSLAVAAIPEGLPAAVTITLAVGLERLVRRNAIIRKLASVETLGSVNVICSDKTGTLTRNEMTVREVHTSATGYAVSGAGYGPTGEFSSLRTARSIAPENQPDLLRALEVAAWCNHARVVPASDASDRWHVVGDPTEAALVVLARKAGLESSSRGELLHEIPFDSDRKAMSVVVAPPNRPRLICLKGAPEVVLDKCIEIQRNGQTAPFTAADRRQLLEIADEMAARALRVLAVAYREDVDATKGVEVERDLVFAGFVGMIDPPRDEVRVAVAHCRSAGIRPIMITGDHPSTALAIARELGIAREDQKAITGRELDQLSDDRLAAQLAKVAVFARVTAEHKLRLVRLLRSQGNIVAMTGDGVNDAPAVKASDIGIAMGMTGTDVTKEASTMVLADDNFATIVNAVEEGRGIFDNIQKFIHYLLAGNAGKIIFMFVAAVLGWPNPLLAVQLLWLNLVTDGLPALGLGVEPPERGTMDHQPRAASAPLIDWRQGLLLLAHGGLSALSALAGFWIVYQGDAAKLADSRVVAFCILAFAQLSYSLSCRSWHVPLLTLGFASNPTLLAAIGVSFVLQIGIVLVPFLHPVFGIEAYPTGSEWLVIVGLSCVPMFCVELSKLFFGRRDAGHEKRMELTRSRSLPTPEEGGIPNDEQPETVANEMAKNSSF</sequence>
<dbReference type="SFLD" id="SFLDS00003">
    <property type="entry name" value="Haloacid_Dehalogenase"/>
    <property type="match status" value="1"/>
</dbReference>
<evidence type="ECO:0000256" key="6">
    <source>
        <dbReference type="ARBA" id="ARBA00022840"/>
    </source>
</evidence>
<dbReference type="Pfam" id="PF13246">
    <property type="entry name" value="Cation_ATPase"/>
    <property type="match status" value="1"/>
</dbReference>
<evidence type="ECO:0000256" key="8">
    <source>
        <dbReference type="ARBA" id="ARBA00022967"/>
    </source>
</evidence>
<comment type="subcellular location">
    <subcellularLocation>
        <location evidence="1">Endomembrane system</location>
        <topology evidence="1">Multi-pass membrane protein</topology>
    </subcellularLocation>
</comment>
<keyword evidence="8" id="KW-1278">Translocase</keyword>
<evidence type="ECO:0000256" key="9">
    <source>
        <dbReference type="ARBA" id="ARBA00022989"/>
    </source>
</evidence>
<feature type="domain" description="Cation-transporting P-type ATPase N-terminal" evidence="13">
    <location>
        <begin position="14"/>
        <end position="88"/>
    </location>
</feature>
<proteinExistence type="inferred from homology"/>
<dbReference type="PRINTS" id="PR00120">
    <property type="entry name" value="HATPASE"/>
</dbReference>
<dbReference type="FunFam" id="3.40.50.1000:FF:000001">
    <property type="entry name" value="Phospholipid-transporting ATPase IC"/>
    <property type="match status" value="1"/>
</dbReference>
<dbReference type="OrthoDB" id="211392at2"/>
<feature type="transmembrane region" description="Helical" evidence="12">
    <location>
        <begin position="703"/>
        <end position="726"/>
    </location>
</feature>
<dbReference type="Pfam" id="PF00122">
    <property type="entry name" value="E1-E2_ATPase"/>
    <property type="match status" value="1"/>
</dbReference>
<evidence type="ECO:0000256" key="11">
    <source>
        <dbReference type="SAM" id="MobiDB-lite"/>
    </source>
</evidence>
<dbReference type="SMART" id="SM00831">
    <property type="entry name" value="Cation_ATPase_N"/>
    <property type="match status" value="1"/>
</dbReference>
<keyword evidence="7" id="KW-0460">Magnesium</keyword>
<gene>
    <name evidence="14" type="ORF">ETAA8_44040</name>
</gene>
<comment type="similarity">
    <text evidence="2">Belongs to the cation transport ATPase (P-type) (TC 3.A.3) family. Type IIA subfamily.</text>
</comment>
<feature type="transmembrane region" description="Helical" evidence="12">
    <location>
        <begin position="256"/>
        <end position="274"/>
    </location>
</feature>
<dbReference type="Proteomes" id="UP000315017">
    <property type="component" value="Chromosome"/>
</dbReference>
<evidence type="ECO:0000256" key="5">
    <source>
        <dbReference type="ARBA" id="ARBA00022741"/>
    </source>
</evidence>
<dbReference type="InterPro" id="IPR008250">
    <property type="entry name" value="ATPase_P-typ_transduc_dom_A_sf"/>
</dbReference>
<dbReference type="InterPro" id="IPR044492">
    <property type="entry name" value="P_typ_ATPase_HD_dom"/>
</dbReference>
<dbReference type="RefSeq" id="WP_145092913.1">
    <property type="nucleotide sequence ID" value="NZ_CP036274.1"/>
</dbReference>
<accession>A0A517YGE1</accession>
<feature type="transmembrane region" description="Helical" evidence="12">
    <location>
        <begin position="881"/>
        <end position="902"/>
    </location>
</feature>
<evidence type="ECO:0000256" key="7">
    <source>
        <dbReference type="ARBA" id="ARBA00022842"/>
    </source>
</evidence>
<dbReference type="SUPFAM" id="SSF56784">
    <property type="entry name" value="HAD-like"/>
    <property type="match status" value="1"/>
</dbReference>
<dbReference type="SUPFAM" id="SSF81665">
    <property type="entry name" value="Calcium ATPase, transmembrane domain M"/>
    <property type="match status" value="1"/>
</dbReference>
<dbReference type="KEGG" id="aagg:ETAA8_44040"/>
<evidence type="ECO:0000256" key="3">
    <source>
        <dbReference type="ARBA" id="ARBA00022553"/>
    </source>
</evidence>
<evidence type="ECO:0000313" key="14">
    <source>
        <dbReference type="EMBL" id="QDU29296.1"/>
    </source>
</evidence>
<keyword evidence="5" id="KW-0547">Nucleotide-binding</keyword>
<dbReference type="Gene3D" id="2.70.150.10">
    <property type="entry name" value="Calcium-transporting ATPase, cytoplasmic transduction domain A"/>
    <property type="match status" value="1"/>
</dbReference>
<feature type="transmembrane region" description="Helical" evidence="12">
    <location>
        <begin position="92"/>
        <end position="108"/>
    </location>
</feature>
<name>A0A517YGE1_9BACT</name>
<dbReference type="SFLD" id="SFLDG00002">
    <property type="entry name" value="C1.7:_P-type_atpase_like"/>
    <property type="match status" value="1"/>
</dbReference>
<evidence type="ECO:0000256" key="2">
    <source>
        <dbReference type="ARBA" id="ARBA00005675"/>
    </source>
</evidence>
<dbReference type="AlphaFoldDB" id="A0A517YGE1"/>
<organism evidence="14 15">
    <name type="scientific">Anatilimnocola aggregata</name>
    <dbReference type="NCBI Taxonomy" id="2528021"/>
    <lineage>
        <taxon>Bacteria</taxon>
        <taxon>Pseudomonadati</taxon>
        <taxon>Planctomycetota</taxon>
        <taxon>Planctomycetia</taxon>
        <taxon>Pirellulales</taxon>
        <taxon>Pirellulaceae</taxon>
        <taxon>Anatilimnocola</taxon>
    </lineage>
</organism>
<dbReference type="PROSITE" id="PS00154">
    <property type="entry name" value="ATPASE_E1_E2"/>
    <property type="match status" value="1"/>
</dbReference>
<feature type="region of interest" description="Disordered" evidence="11">
    <location>
        <begin position="913"/>
        <end position="948"/>
    </location>
</feature>
<dbReference type="InterPro" id="IPR018303">
    <property type="entry name" value="ATPase_P-typ_P_site"/>
</dbReference>
<dbReference type="InterPro" id="IPR023299">
    <property type="entry name" value="ATPase_P-typ_cyto_dom_N"/>
</dbReference>
<dbReference type="GO" id="GO:0012505">
    <property type="term" value="C:endomembrane system"/>
    <property type="evidence" value="ECO:0007669"/>
    <property type="project" value="UniProtKB-SubCell"/>
</dbReference>
<evidence type="ECO:0000256" key="10">
    <source>
        <dbReference type="ARBA" id="ARBA00023136"/>
    </source>
</evidence>
<evidence type="ECO:0000313" key="15">
    <source>
        <dbReference type="Proteomes" id="UP000315017"/>
    </source>
</evidence>
<protein>
    <submittedName>
        <fullName evidence="14">Calcium-transporting ATPase 1</fullName>
    </submittedName>
</protein>
<dbReference type="Pfam" id="PF00690">
    <property type="entry name" value="Cation_ATPase_N"/>
    <property type="match status" value="1"/>
</dbReference>
<dbReference type="Gene3D" id="3.40.1110.10">
    <property type="entry name" value="Calcium-transporting ATPase, cytoplasmic domain N"/>
    <property type="match status" value="1"/>
</dbReference>
<dbReference type="InterPro" id="IPR023298">
    <property type="entry name" value="ATPase_P-typ_TM_dom_sf"/>
</dbReference>
<keyword evidence="15" id="KW-1185">Reference proteome</keyword>
<evidence type="ECO:0000259" key="13">
    <source>
        <dbReference type="SMART" id="SM00831"/>
    </source>
</evidence>
<reference evidence="14 15" key="1">
    <citation type="submission" date="2019-02" db="EMBL/GenBank/DDBJ databases">
        <title>Deep-cultivation of Planctomycetes and their phenomic and genomic characterization uncovers novel biology.</title>
        <authorList>
            <person name="Wiegand S."/>
            <person name="Jogler M."/>
            <person name="Boedeker C."/>
            <person name="Pinto D."/>
            <person name="Vollmers J."/>
            <person name="Rivas-Marin E."/>
            <person name="Kohn T."/>
            <person name="Peeters S.H."/>
            <person name="Heuer A."/>
            <person name="Rast P."/>
            <person name="Oberbeckmann S."/>
            <person name="Bunk B."/>
            <person name="Jeske O."/>
            <person name="Meyerdierks A."/>
            <person name="Storesund J.E."/>
            <person name="Kallscheuer N."/>
            <person name="Luecker S."/>
            <person name="Lage O.M."/>
            <person name="Pohl T."/>
            <person name="Merkel B.J."/>
            <person name="Hornburger P."/>
            <person name="Mueller R.-W."/>
            <person name="Bruemmer F."/>
            <person name="Labrenz M."/>
            <person name="Spormann A.M."/>
            <person name="Op den Camp H."/>
            <person name="Overmann J."/>
            <person name="Amann R."/>
            <person name="Jetten M.S.M."/>
            <person name="Mascher T."/>
            <person name="Medema M.H."/>
            <person name="Devos D.P."/>
            <person name="Kaster A.-K."/>
            <person name="Ovreas L."/>
            <person name="Rohde M."/>
            <person name="Galperin M.Y."/>
            <person name="Jogler C."/>
        </authorList>
    </citation>
    <scope>NUCLEOTIDE SEQUENCE [LARGE SCALE GENOMIC DNA]</scope>
    <source>
        <strain evidence="14 15">ETA_A8</strain>
    </source>
</reference>
<dbReference type="FunFam" id="3.40.50.1000:FF:000028">
    <property type="entry name" value="Calcium-transporting P-type ATPase, putative"/>
    <property type="match status" value="1"/>
</dbReference>
<dbReference type="SFLD" id="SFLDF00027">
    <property type="entry name" value="p-type_atpase"/>
    <property type="match status" value="1"/>
</dbReference>
<evidence type="ECO:0000256" key="12">
    <source>
        <dbReference type="SAM" id="Phobius"/>
    </source>
</evidence>
<feature type="transmembrane region" description="Helical" evidence="12">
    <location>
        <begin position="844"/>
        <end position="866"/>
    </location>
</feature>
<dbReference type="Gene3D" id="1.20.1110.10">
    <property type="entry name" value="Calcium-transporting ATPase, transmembrane domain"/>
    <property type="match status" value="1"/>
</dbReference>
<feature type="transmembrane region" description="Helical" evidence="12">
    <location>
        <begin position="778"/>
        <end position="799"/>
    </location>
</feature>
<keyword evidence="3" id="KW-0597">Phosphoprotein</keyword>
<keyword evidence="6" id="KW-0067">ATP-binding</keyword>
<dbReference type="GO" id="GO:0005524">
    <property type="term" value="F:ATP binding"/>
    <property type="evidence" value="ECO:0007669"/>
    <property type="project" value="UniProtKB-KW"/>
</dbReference>
<dbReference type="EMBL" id="CP036274">
    <property type="protein sequence ID" value="QDU29296.1"/>
    <property type="molecule type" value="Genomic_DNA"/>
</dbReference>
<dbReference type="InterPro" id="IPR006068">
    <property type="entry name" value="ATPase_P-typ_cation-transptr_C"/>
</dbReference>
<keyword evidence="4 12" id="KW-0812">Transmembrane</keyword>
<dbReference type="Pfam" id="PF00689">
    <property type="entry name" value="Cation_ATPase_C"/>
    <property type="match status" value="1"/>
</dbReference>
<dbReference type="InterPro" id="IPR001757">
    <property type="entry name" value="P_typ_ATPase"/>
</dbReference>
<dbReference type="NCBIfam" id="TIGR01494">
    <property type="entry name" value="ATPase_P-type"/>
    <property type="match status" value="3"/>
</dbReference>
<dbReference type="FunFam" id="2.70.150.10:FF:000160">
    <property type="entry name" value="Sarcoplasmic/endoplasmic reticulum calcium ATPase 1"/>
    <property type="match status" value="1"/>
</dbReference>
<dbReference type="SUPFAM" id="SSF81653">
    <property type="entry name" value="Calcium ATPase, transduction domain A"/>
    <property type="match status" value="1"/>
</dbReference>
<evidence type="ECO:0000256" key="1">
    <source>
        <dbReference type="ARBA" id="ARBA00004127"/>
    </source>
</evidence>
<dbReference type="GO" id="GO:0016020">
    <property type="term" value="C:membrane"/>
    <property type="evidence" value="ECO:0007669"/>
    <property type="project" value="InterPro"/>
</dbReference>
<dbReference type="GO" id="GO:0016887">
    <property type="term" value="F:ATP hydrolysis activity"/>
    <property type="evidence" value="ECO:0007669"/>
    <property type="project" value="InterPro"/>
</dbReference>
<dbReference type="InterPro" id="IPR004014">
    <property type="entry name" value="ATPase_P-typ_cation-transptr_N"/>
</dbReference>
<dbReference type="InterPro" id="IPR023214">
    <property type="entry name" value="HAD_sf"/>
</dbReference>